<accession>A0AAW0AVV0</accession>
<evidence type="ECO:0000313" key="2">
    <source>
        <dbReference type="Proteomes" id="UP001362999"/>
    </source>
</evidence>
<name>A0AAW0AVV0_9AGAR</name>
<dbReference type="Proteomes" id="UP001362999">
    <property type="component" value="Unassembled WGS sequence"/>
</dbReference>
<protein>
    <submittedName>
        <fullName evidence="1">Uncharacterized protein</fullName>
    </submittedName>
</protein>
<evidence type="ECO:0000313" key="1">
    <source>
        <dbReference type="EMBL" id="KAK7016872.1"/>
    </source>
</evidence>
<comment type="caution">
    <text evidence="1">The sequence shown here is derived from an EMBL/GenBank/DDBJ whole genome shotgun (WGS) entry which is preliminary data.</text>
</comment>
<organism evidence="1 2">
    <name type="scientific">Favolaschia claudopus</name>
    <dbReference type="NCBI Taxonomy" id="2862362"/>
    <lineage>
        <taxon>Eukaryota</taxon>
        <taxon>Fungi</taxon>
        <taxon>Dikarya</taxon>
        <taxon>Basidiomycota</taxon>
        <taxon>Agaricomycotina</taxon>
        <taxon>Agaricomycetes</taxon>
        <taxon>Agaricomycetidae</taxon>
        <taxon>Agaricales</taxon>
        <taxon>Marasmiineae</taxon>
        <taxon>Mycenaceae</taxon>
        <taxon>Favolaschia</taxon>
    </lineage>
</organism>
<sequence>MLLVATHLPAPATAAASHSLSSGSSTVPLDEYAASPTISPPMSARTGFATPVPISASTARLRPSAICNQSPSTQNQNLPSFSGPQSTLRKTLSLPLSTYTSPTIFPTATNLLHLLIFPLYLLTLQCSFYLHRSHISSAFNALSGHIISLLAIAFPSPPCLPSLATHTQTLLRLSLPGIPRFVSPHLPAPPPLVPLQSRKLLSLIASVMPLLSSRLPPRSLSYLPVSYMLLTSCVIVKLGRLSPLSPPPPATLGRLQCILWIARTRLCAAVLRPSSPSAVMITLSSRPRRGRSF</sequence>
<gene>
    <name evidence="1" type="ORF">R3P38DRAFT_3202146</name>
</gene>
<dbReference type="EMBL" id="JAWWNJ010000049">
    <property type="protein sequence ID" value="KAK7016872.1"/>
    <property type="molecule type" value="Genomic_DNA"/>
</dbReference>
<keyword evidence="2" id="KW-1185">Reference proteome</keyword>
<proteinExistence type="predicted"/>
<reference evidence="1 2" key="1">
    <citation type="journal article" date="2024" name="J Genomics">
        <title>Draft genome sequencing and assembly of Favolaschia claudopus CIRM-BRFM 2984 isolated from oak limbs.</title>
        <authorList>
            <person name="Navarro D."/>
            <person name="Drula E."/>
            <person name="Chaduli D."/>
            <person name="Cazenave R."/>
            <person name="Ahrendt S."/>
            <person name="Wang J."/>
            <person name="Lipzen A."/>
            <person name="Daum C."/>
            <person name="Barry K."/>
            <person name="Grigoriev I.V."/>
            <person name="Favel A."/>
            <person name="Rosso M.N."/>
            <person name="Martin F."/>
        </authorList>
    </citation>
    <scope>NUCLEOTIDE SEQUENCE [LARGE SCALE GENOMIC DNA]</scope>
    <source>
        <strain evidence="1 2">CIRM-BRFM 2984</strain>
    </source>
</reference>
<dbReference type="AlphaFoldDB" id="A0AAW0AVV0"/>